<dbReference type="Proteomes" id="UP000321083">
    <property type="component" value="Unassembled WGS sequence"/>
</dbReference>
<feature type="non-terminal residue" evidence="14">
    <location>
        <position position="1"/>
    </location>
</feature>
<dbReference type="PANTHER" id="PTHR30478:SF0">
    <property type="entry name" value="BETA SLIDING CLAMP"/>
    <property type="match status" value="1"/>
</dbReference>
<keyword evidence="7" id="KW-0235">DNA replication</keyword>
<dbReference type="Gene3D" id="3.70.10.10">
    <property type="match status" value="1"/>
</dbReference>
<evidence type="ECO:0000256" key="11">
    <source>
        <dbReference type="ARBA" id="ARBA00033276"/>
    </source>
</evidence>
<reference evidence="14 15" key="2">
    <citation type="submission" date="2019-08" db="EMBL/GenBank/DDBJ databases">
        <authorList>
            <person name="Henke P."/>
        </authorList>
    </citation>
    <scope>NUCLEOTIDE SEQUENCE [LARGE SCALE GENOMIC DNA]</scope>
    <source>
        <strain evidence="14">Phe10_nw2017</strain>
    </source>
</reference>
<evidence type="ECO:0000256" key="7">
    <source>
        <dbReference type="ARBA" id="ARBA00022705"/>
    </source>
</evidence>
<dbReference type="AlphaFoldDB" id="A0A5C6M6G1"/>
<evidence type="ECO:0000256" key="8">
    <source>
        <dbReference type="ARBA" id="ARBA00022932"/>
    </source>
</evidence>
<evidence type="ECO:0000256" key="6">
    <source>
        <dbReference type="ARBA" id="ARBA00022695"/>
    </source>
</evidence>
<accession>A0A5C6M6G1</accession>
<feature type="domain" description="DNA polymerase III beta sliding clamp C-terminal" evidence="13">
    <location>
        <begin position="57"/>
        <end position="174"/>
    </location>
</feature>
<dbReference type="EMBL" id="SRHE01000186">
    <property type="protein sequence ID" value="TWW09755.1"/>
    <property type="molecule type" value="Genomic_DNA"/>
</dbReference>
<sequence length="178" mass="19811">ARTTVVPTKAMGLLERSIDAEADFVDIVVHDNDVLMRAGACTVSSRLVEGRFPRYRDVIPPNGSVNIPLSAGLFYSAVRQAQIVTDEETRGVDFQFTRQLLTLSSAASAVGDSRIELPIEYEYDDLQITFDPKYVGEFLRVLNPETLVDLQLTDGDTAAVFRVEDSYTYVVMPLTQDR</sequence>
<protein>
    <recommendedName>
        <fullName evidence="3">Beta sliding clamp</fullName>
    </recommendedName>
    <alternativeName>
        <fullName evidence="11">Beta-clamp processivity factor</fullName>
    </alternativeName>
    <alternativeName>
        <fullName evidence="10">DNA polymerase III beta sliding clamp subunit</fullName>
    </alternativeName>
</protein>
<dbReference type="InterPro" id="IPR022637">
    <property type="entry name" value="DNA_polIII_beta_cen"/>
</dbReference>
<evidence type="ECO:0000259" key="13">
    <source>
        <dbReference type="Pfam" id="PF02768"/>
    </source>
</evidence>
<dbReference type="Gene3D" id="3.10.150.10">
    <property type="entry name" value="DNA Polymerase III, subunit A, domain 2"/>
    <property type="match status" value="1"/>
</dbReference>
<evidence type="ECO:0000256" key="2">
    <source>
        <dbReference type="ARBA" id="ARBA00010752"/>
    </source>
</evidence>
<reference evidence="14 15" key="1">
    <citation type="submission" date="2019-08" db="EMBL/GenBank/DDBJ databases">
        <title>100 year-old enigma solved: identification of Planctomyces bekefii, the type genus and species of the phylum Planctomycetes.</title>
        <authorList>
            <person name="Svetlana D.N."/>
            <person name="Overmann J."/>
        </authorList>
    </citation>
    <scope>NUCLEOTIDE SEQUENCE [LARGE SCALE GENOMIC DNA]</scope>
    <source>
        <strain evidence="14">Phe10_nw2017</strain>
    </source>
</reference>
<keyword evidence="8" id="KW-0239">DNA-directed DNA polymerase</keyword>
<dbReference type="SUPFAM" id="SSF55979">
    <property type="entry name" value="DNA clamp"/>
    <property type="match status" value="1"/>
</dbReference>
<keyword evidence="6" id="KW-0548">Nucleotidyltransferase</keyword>
<dbReference type="GO" id="GO:0009360">
    <property type="term" value="C:DNA polymerase III complex"/>
    <property type="evidence" value="ECO:0007669"/>
    <property type="project" value="InterPro"/>
</dbReference>
<gene>
    <name evidence="14" type="ORF">E3A20_11140</name>
</gene>
<evidence type="ECO:0000259" key="12">
    <source>
        <dbReference type="Pfam" id="PF02767"/>
    </source>
</evidence>
<dbReference type="GO" id="GO:0006271">
    <property type="term" value="P:DNA strand elongation involved in DNA replication"/>
    <property type="evidence" value="ECO:0007669"/>
    <property type="project" value="TreeGrafter"/>
</dbReference>
<organism evidence="14 15">
    <name type="scientific">Planctomyces bekefii</name>
    <dbReference type="NCBI Taxonomy" id="1653850"/>
    <lineage>
        <taxon>Bacteria</taxon>
        <taxon>Pseudomonadati</taxon>
        <taxon>Planctomycetota</taxon>
        <taxon>Planctomycetia</taxon>
        <taxon>Planctomycetales</taxon>
        <taxon>Planctomycetaceae</taxon>
        <taxon>Planctomyces</taxon>
    </lineage>
</organism>
<keyword evidence="9" id="KW-0238">DNA-binding</keyword>
<evidence type="ECO:0000313" key="15">
    <source>
        <dbReference type="Proteomes" id="UP000321083"/>
    </source>
</evidence>
<dbReference type="GO" id="GO:0005737">
    <property type="term" value="C:cytoplasm"/>
    <property type="evidence" value="ECO:0007669"/>
    <property type="project" value="UniProtKB-SubCell"/>
</dbReference>
<dbReference type="GO" id="GO:0003677">
    <property type="term" value="F:DNA binding"/>
    <property type="evidence" value="ECO:0007669"/>
    <property type="project" value="UniProtKB-KW"/>
</dbReference>
<dbReference type="PANTHER" id="PTHR30478">
    <property type="entry name" value="DNA POLYMERASE III SUBUNIT BETA"/>
    <property type="match status" value="1"/>
</dbReference>
<keyword evidence="4" id="KW-0963">Cytoplasm</keyword>
<comment type="caution">
    <text evidence="14">The sequence shown here is derived from an EMBL/GenBank/DDBJ whole genome shotgun (WGS) entry which is preliminary data.</text>
</comment>
<comment type="subcellular location">
    <subcellularLocation>
        <location evidence="1">Cytoplasm</location>
    </subcellularLocation>
</comment>
<name>A0A5C6M6G1_9PLAN</name>
<dbReference type="GO" id="GO:0008408">
    <property type="term" value="F:3'-5' exonuclease activity"/>
    <property type="evidence" value="ECO:0007669"/>
    <property type="project" value="InterPro"/>
</dbReference>
<keyword evidence="5" id="KW-0808">Transferase</keyword>
<keyword evidence="15" id="KW-1185">Reference proteome</keyword>
<evidence type="ECO:0000256" key="10">
    <source>
        <dbReference type="ARBA" id="ARBA00030988"/>
    </source>
</evidence>
<evidence type="ECO:0000256" key="5">
    <source>
        <dbReference type="ARBA" id="ARBA00022679"/>
    </source>
</evidence>
<dbReference type="InterPro" id="IPR046938">
    <property type="entry name" value="DNA_clamp_sf"/>
</dbReference>
<dbReference type="InterPro" id="IPR022635">
    <property type="entry name" value="DNA_polIII_beta_C"/>
</dbReference>
<dbReference type="CDD" id="cd00140">
    <property type="entry name" value="beta_clamp"/>
    <property type="match status" value="1"/>
</dbReference>
<evidence type="ECO:0000313" key="14">
    <source>
        <dbReference type="EMBL" id="TWW09755.1"/>
    </source>
</evidence>
<proteinExistence type="inferred from homology"/>
<comment type="similarity">
    <text evidence="2">Belongs to the beta sliding clamp family.</text>
</comment>
<evidence type="ECO:0000256" key="4">
    <source>
        <dbReference type="ARBA" id="ARBA00022490"/>
    </source>
</evidence>
<evidence type="ECO:0000256" key="1">
    <source>
        <dbReference type="ARBA" id="ARBA00004496"/>
    </source>
</evidence>
<feature type="domain" description="DNA polymerase III beta sliding clamp central" evidence="12">
    <location>
        <begin position="4"/>
        <end position="53"/>
    </location>
</feature>
<dbReference type="Pfam" id="PF02767">
    <property type="entry name" value="DNA_pol3_beta_2"/>
    <property type="match status" value="1"/>
</dbReference>
<evidence type="ECO:0000256" key="9">
    <source>
        <dbReference type="ARBA" id="ARBA00023125"/>
    </source>
</evidence>
<dbReference type="GO" id="GO:0003887">
    <property type="term" value="F:DNA-directed DNA polymerase activity"/>
    <property type="evidence" value="ECO:0007669"/>
    <property type="project" value="UniProtKB-KW"/>
</dbReference>
<dbReference type="InterPro" id="IPR001001">
    <property type="entry name" value="DNA_polIII_beta"/>
</dbReference>
<evidence type="ECO:0000256" key="3">
    <source>
        <dbReference type="ARBA" id="ARBA00021035"/>
    </source>
</evidence>
<dbReference type="Pfam" id="PF02768">
    <property type="entry name" value="DNA_pol3_beta_3"/>
    <property type="match status" value="1"/>
</dbReference>